<protein>
    <recommendedName>
        <fullName evidence="4">Heme-binding protein</fullName>
    </recommendedName>
</protein>
<dbReference type="Gene3D" id="3.30.450.150">
    <property type="entry name" value="Haem-degrading domain"/>
    <property type="match status" value="1"/>
</dbReference>
<feature type="chain" id="PRO_5010203279" description="Heme-binding protein" evidence="1">
    <location>
        <begin position="22"/>
        <end position="161"/>
    </location>
</feature>
<evidence type="ECO:0000313" key="2">
    <source>
        <dbReference type="EMBL" id="OLQ81349.1"/>
    </source>
</evidence>
<evidence type="ECO:0008006" key="4">
    <source>
        <dbReference type="Google" id="ProtNLM"/>
    </source>
</evidence>
<dbReference type="SUPFAM" id="SSF143744">
    <property type="entry name" value="GlcG-like"/>
    <property type="match status" value="1"/>
</dbReference>
<keyword evidence="3" id="KW-1185">Reference proteome</keyword>
<dbReference type="STRING" id="1903952.BIT28_27500"/>
<dbReference type="PANTHER" id="PTHR34309">
    <property type="entry name" value="SLR1406 PROTEIN"/>
    <property type="match status" value="1"/>
</dbReference>
<organism evidence="2 3">
    <name type="scientific">Photobacterium proteolyticum</name>
    <dbReference type="NCBI Taxonomy" id="1903952"/>
    <lineage>
        <taxon>Bacteria</taxon>
        <taxon>Pseudomonadati</taxon>
        <taxon>Pseudomonadota</taxon>
        <taxon>Gammaproteobacteria</taxon>
        <taxon>Vibrionales</taxon>
        <taxon>Vibrionaceae</taxon>
        <taxon>Photobacterium</taxon>
    </lineage>
</organism>
<dbReference type="InterPro" id="IPR052517">
    <property type="entry name" value="GlcG_carb_metab_protein"/>
</dbReference>
<evidence type="ECO:0000313" key="3">
    <source>
        <dbReference type="Proteomes" id="UP000186905"/>
    </source>
</evidence>
<dbReference type="EMBL" id="MJIL01000042">
    <property type="protein sequence ID" value="OLQ81349.1"/>
    <property type="molecule type" value="Genomic_DNA"/>
</dbReference>
<dbReference type="AlphaFoldDB" id="A0A1Q9H166"/>
<name>A0A1Q9H166_9GAMM</name>
<proteinExistence type="predicted"/>
<dbReference type="PANTHER" id="PTHR34309:SF10">
    <property type="entry name" value="SLR1406 PROTEIN"/>
    <property type="match status" value="1"/>
</dbReference>
<dbReference type="InterPro" id="IPR038084">
    <property type="entry name" value="PduO/GlcC-like_sf"/>
</dbReference>
<feature type="signal peptide" evidence="1">
    <location>
        <begin position="1"/>
        <end position="21"/>
    </location>
</feature>
<dbReference type="InterPro" id="IPR005624">
    <property type="entry name" value="PduO/GlcC-like"/>
</dbReference>
<dbReference type="Proteomes" id="UP000186905">
    <property type="component" value="Unassembled WGS sequence"/>
</dbReference>
<keyword evidence="1" id="KW-0732">Signal</keyword>
<evidence type="ECO:0000256" key="1">
    <source>
        <dbReference type="SAM" id="SignalP"/>
    </source>
</evidence>
<gene>
    <name evidence="2" type="ORF">BIT28_27500</name>
</gene>
<dbReference type="RefSeq" id="WP_075761923.1">
    <property type="nucleotide sequence ID" value="NZ_MJIL01000042.1"/>
</dbReference>
<sequence length="161" mass="17263">MSRKLIYLAILYFMLTLPVNAAELPTKYFLPTSTAESIAKAAIAECNKINVPISVSVVNDQGRLVYFYRGESTGSNTVHTSYRKAYTSATLKVPTSQLTLAVESTGYSQLGKMEDDILLLTGGLPLLYDGSVVGAIGLSGAPNPIIEEDCGKKALSQLLPQ</sequence>
<comment type="caution">
    <text evidence="2">The sequence shown here is derived from an EMBL/GenBank/DDBJ whole genome shotgun (WGS) entry which is preliminary data.</text>
</comment>
<reference evidence="2 3" key="1">
    <citation type="submission" date="2016-09" db="EMBL/GenBank/DDBJ databases">
        <title>Photobacterium proteolyticum sp. nov. a protease producing bacterium isolated from ocean sediments of Laizhou Bay.</title>
        <authorList>
            <person name="Li Y."/>
        </authorList>
    </citation>
    <scope>NUCLEOTIDE SEQUENCE [LARGE SCALE GENOMIC DNA]</scope>
    <source>
        <strain evidence="2 3">13-12</strain>
    </source>
</reference>
<dbReference type="Pfam" id="PF03928">
    <property type="entry name" value="HbpS-like"/>
    <property type="match status" value="1"/>
</dbReference>
<accession>A0A1Q9H166</accession>
<dbReference type="OrthoDB" id="9800768at2"/>